<evidence type="ECO:0000259" key="2">
    <source>
        <dbReference type="Pfam" id="PF02525"/>
    </source>
</evidence>
<comment type="caution">
    <text evidence="3">The sequence shown here is derived from an EMBL/GenBank/DDBJ whole genome shotgun (WGS) entry which is preliminary data.</text>
</comment>
<reference evidence="3 4" key="1">
    <citation type="submission" date="2016-02" db="EMBL/GenBank/DDBJ databases">
        <authorList>
            <person name="Wen L."/>
            <person name="He K."/>
            <person name="Yang H."/>
        </authorList>
    </citation>
    <scope>NUCLEOTIDE SEQUENCE [LARGE SCALE GENOMIC DNA]</scope>
    <source>
        <strain evidence="3 4">KLE1704</strain>
    </source>
</reference>
<dbReference type="Proteomes" id="UP000070319">
    <property type="component" value="Unassembled WGS sequence"/>
</dbReference>
<dbReference type="AlphaFoldDB" id="A0A139KN26"/>
<evidence type="ECO:0000256" key="1">
    <source>
        <dbReference type="ARBA" id="ARBA00023002"/>
    </source>
</evidence>
<dbReference type="InterPro" id="IPR046980">
    <property type="entry name" value="KefG/KefF"/>
</dbReference>
<dbReference type="PANTHER" id="PTHR47307">
    <property type="entry name" value="GLUTATHIONE-REGULATED POTASSIUM-EFFLUX SYSTEM ANCILLARY PROTEIN KEFG"/>
    <property type="match status" value="1"/>
</dbReference>
<keyword evidence="1" id="KW-0560">Oxidoreductase</keyword>
<dbReference type="GO" id="GO:0009055">
    <property type="term" value="F:electron transfer activity"/>
    <property type="evidence" value="ECO:0007669"/>
    <property type="project" value="TreeGrafter"/>
</dbReference>
<gene>
    <name evidence="3" type="ORF">HMPREF2531_05386</name>
</gene>
<dbReference type="EMBL" id="LTDF01000178">
    <property type="protein sequence ID" value="KXT40609.1"/>
    <property type="molecule type" value="Genomic_DNA"/>
</dbReference>
<name>A0A139KN26_9BACE</name>
<dbReference type="Gene3D" id="3.40.50.360">
    <property type="match status" value="1"/>
</dbReference>
<evidence type="ECO:0000313" key="4">
    <source>
        <dbReference type="Proteomes" id="UP000070319"/>
    </source>
</evidence>
<dbReference type="GO" id="GO:0010181">
    <property type="term" value="F:FMN binding"/>
    <property type="evidence" value="ECO:0007669"/>
    <property type="project" value="TreeGrafter"/>
</dbReference>
<dbReference type="PANTHER" id="PTHR47307:SF1">
    <property type="entry name" value="GLUTATHIONE-REGULATED POTASSIUM-EFFLUX SYSTEM ANCILLARY PROTEIN KEFG"/>
    <property type="match status" value="1"/>
</dbReference>
<proteinExistence type="predicted"/>
<dbReference type="GO" id="GO:0003955">
    <property type="term" value="F:NAD(P)H dehydrogenase (quinone) activity"/>
    <property type="evidence" value="ECO:0007669"/>
    <property type="project" value="TreeGrafter"/>
</dbReference>
<dbReference type="InterPro" id="IPR029039">
    <property type="entry name" value="Flavoprotein-like_sf"/>
</dbReference>
<dbReference type="PATRIC" id="fig|329854.7.peg.5458"/>
<evidence type="ECO:0000313" key="3">
    <source>
        <dbReference type="EMBL" id="KXT40609.1"/>
    </source>
</evidence>
<dbReference type="SUPFAM" id="SSF52218">
    <property type="entry name" value="Flavoproteins"/>
    <property type="match status" value="1"/>
</dbReference>
<sequence length="219" mass="24760">MEYGSSKKCYSQIFLLFLPVIIDYSPKQNIKNNSMDKDLKKVVVLLAHPNMENSQANKALLDAIKDIEDVAIFNLYEMLEQDILNMDAWSRIISHANAVIYQFPFYWMSAPSLLKKWQDGIFTYLAKTPAVAGKPLLVVTTTGSEFDAYRSGGRNRFTVDELLRPYQGSAVHAGMVWQTPFVVYGMGTPDAEKNIALAADLYKKRVMALIGKDKSEDSW</sequence>
<organism evidence="3">
    <name type="scientific">Bacteroides intestinalis</name>
    <dbReference type="NCBI Taxonomy" id="329854"/>
    <lineage>
        <taxon>Bacteria</taxon>
        <taxon>Pseudomonadati</taxon>
        <taxon>Bacteroidota</taxon>
        <taxon>Bacteroidia</taxon>
        <taxon>Bacteroidales</taxon>
        <taxon>Bacteroidaceae</taxon>
        <taxon>Bacteroides</taxon>
    </lineage>
</organism>
<dbReference type="Pfam" id="PF02525">
    <property type="entry name" value="Flavodoxin_2"/>
    <property type="match status" value="1"/>
</dbReference>
<feature type="domain" description="Flavodoxin-like fold" evidence="2">
    <location>
        <begin position="40"/>
        <end position="205"/>
    </location>
</feature>
<accession>A0A139KN26</accession>
<protein>
    <submittedName>
        <fullName evidence="3">Flavodoxin-like protein</fullName>
    </submittedName>
</protein>
<dbReference type="InterPro" id="IPR003680">
    <property type="entry name" value="Flavodoxin_fold"/>
</dbReference>